<evidence type="ECO:0000313" key="4">
    <source>
        <dbReference type="Proteomes" id="UP000331127"/>
    </source>
</evidence>
<dbReference type="AlphaFoldDB" id="A0A5M3WRQ3"/>
<keyword evidence="4" id="KW-1185">Reference proteome</keyword>
<feature type="domain" description="DUF4158" evidence="2">
    <location>
        <begin position="4"/>
        <end position="114"/>
    </location>
</feature>
<sequence length="162" mass="17643">MRREWEPEELIAAWTLLDGDWELVGNKTGATRLGFSLLLKFFEQEARFPRHVGELPKAAVDYVAGQVQVDPALLAEYDWSGRSIERHRAQIREALGFREPTRADEDALIVWLATEICPMVLTDEGVAGGVAGPLPEVGDRTAGPGRADHGGVPSRTPPGSSA</sequence>
<protein>
    <recommendedName>
        <fullName evidence="2">DUF4158 domain-containing protein</fullName>
    </recommendedName>
</protein>
<dbReference type="RefSeq" id="WP_170322486.1">
    <property type="nucleotide sequence ID" value="NZ_BAAAHL010000069.1"/>
</dbReference>
<dbReference type="InterPro" id="IPR025296">
    <property type="entry name" value="DUF4158"/>
</dbReference>
<feature type="region of interest" description="Disordered" evidence="1">
    <location>
        <begin position="131"/>
        <end position="162"/>
    </location>
</feature>
<dbReference type="EMBL" id="BLAE01000015">
    <property type="protein sequence ID" value="GES09423.1"/>
    <property type="molecule type" value="Genomic_DNA"/>
</dbReference>
<organism evidence="3 4">
    <name type="scientific">Acrocarpospora macrocephala</name>
    <dbReference type="NCBI Taxonomy" id="150177"/>
    <lineage>
        <taxon>Bacteria</taxon>
        <taxon>Bacillati</taxon>
        <taxon>Actinomycetota</taxon>
        <taxon>Actinomycetes</taxon>
        <taxon>Streptosporangiales</taxon>
        <taxon>Streptosporangiaceae</taxon>
        <taxon>Acrocarpospora</taxon>
    </lineage>
</organism>
<dbReference type="Proteomes" id="UP000331127">
    <property type="component" value="Unassembled WGS sequence"/>
</dbReference>
<comment type="caution">
    <text evidence="3">The sequence shown here is derived from an EMBL/GenBank/DDBJ whole genome shotgun (WGS) entry which is preliminary data.</text>
</comment>
<dbReference type="Pfam" id="PF13700">
    <property type="entry name" value="DUF4158"/>
    <property type="match status" value="1"/>
</dbReference>
<proteinExistence type="predicted"/>
<evidence type="ECO:0000259" key="2">
    <source>
        <dbReference type="Pfam" id="PF13700"/>
    </source>
</evidence>
<evidence type="ECO:0000256" key="1">
    <source>
        <dbReference type="SAM" id="MobiDB-lite"/>
    </source>
</evidence>
<reference evidence="3 4" key="1">
    <citation type="submission" date="2019-10" db="EMBL/GenBank/DDBJ databases">
        <title>Whole genome shotgun sequence of Acrocarpospora macrocephala NBRC 16266.</title>
        <authorList>
            <person name="Ichikawa N."/>
            <person name="Kimura A."/>
            <person name="Kitahashi Y."/>
            <person name="Komaki H."/>
            <person name="Oguchi A."/>
        </authorList>
    </citation>
    <scope>NUCLEOTIDE SEQUENCE [LARGE SCALE GENOMIC DNA]</scope>
    <source>
        <strain evidence="3 4">NBRC 16266</strain>
    </source>
</reference>
<evidence type="ECO:0000313" key="3">
    <source>
        <dbReference type="EMBL" id="GES09423.1"/>
    </source>
</evidence>
<accession>A0A5M3WRQ3</accession>
<name>A0A5M3WRQ3_9ACTN</name>
<gene>
    <name evidence="3" type="ORF">Amac_030190</name>
</gene>